<reference evidence="3 4" key="1">
    <citation type="submission" date="2021-03" db="EMBL/GenBank/DDBJ databases">
        <title>Sequencing the genomes of 1000 actinobacteria strains.</title>
        <authorList>
            <person name="Klenk H.-P."/>
        </authorList>
    </citation>
    <scope>NUCLEOTIDE SEQUENCE [LARGE SCALE GENOMIC DNA]</scope>
    <source>
        <strain evidence="3 4">DSM 46670</strain>
    </source>
</reference>
<feature type="transmembrane region" description="Helical" evidence="2">
    <location>
        <begin position="42"/>
        <end position="67"/>
    </location>
</feature>
<accession>A0ABS4TMH4</accession>
<comment type="caution">
    <text evidence="3">The sequence shown here is derived from an EMBL/GenBank/DDBJ whole genome shotgun (WGS) entry which is preliminary data.</text>
</comment>
<keyword evidence="2" id="KW-0812">Transmembrane</keyword>
<organism evidence="3 4">
    <name type="scientific">Kibdelosporangium banguiense</name>
    <dbReference type="NCBI Taxonomy" id="1365924"/>
    <lineage>
        <taxon>Bacteria</taxon>
        <taxon>Bacillati</taxon>
        <taxon>Actinomycetota</taxon>
        <taxon>Actinomycetes</taxon>
        <taxon>Pseudonocardiales</taxon>
        <taxon>Pseudonocardiaceae</taxon>
        <taxon>Kibdelosporangium</taxon>
    </lineage>
</organism>
<keyword evidence="4" id="KW-1185">Reference proteome</keyword>
<feature type="transmembrane region" description="Helical" evidence="2">
    <location>
        <begin position="6"/>
        <end position="30"/>
    </location>
</feature>
<feature type="region of interest" description="Disordered" evidence="1">
    <location>
        <begin position="273"/>
        <end position="295"/>
    </location>
</feature>
<keyword evidence="2" id="KW-0472">Membrane</keyword>
<evidence type="ECO:0000313" key="4">
    <source>
        <dbReference type="Proteomes" id="UP001519332"/>
    </source>
</evidence>
<dbReference type="EMBL" id="JAGINW010000001">
    <property type="protein sequence ID" value="MBP2325603.1"/>
    <property type="molecule type" value="Genomic_DNA"/>
</dbReference>
<dbReference type="RefSeq" id="WP_209642780.1">
    <property type="nucleotide sequence ID" value="NZ_JAGINW010000001.1"/>
</dbReference>
<keyword evidence="2" id="KW-1133">Transmembrane helix</keyword>
<protein>
    <submittedName>
        <fullName evidence="3">Uncharacterized protein</fullName>
    </submittedName>
</protein>
<gene>
    <name evidence="3" type="ORF">JOF56_005988</name>
</gene>
<proteinExistence type="predicted"/>
<sequence>MTVVLWVPLGVSVAIVGVSAGVHSWLVLLARKGTSGTEYMQIALAPLSVAAYVSTYVGGISGLLLASATGSPILRFLAGGLGGGLLTLNALSHVARLRERRRNRKLDRVISQDEMLELIRSQTIKGFCKQKDGVVRFTYVDYWQNGEYIRRPSNADGAGYPAYVAAADDVRRQHGHTVSYRNESDPHDPLTPGGRWITVEEATALLQANEIKTFAYTGSGGFAHTTFKGTPTGIRLLDHGWVRHIHVNPAMEATMIPIARDAQRRHGRPQFWMNGRYEQTPPDAGHSPGEARHST</sequence>
<feature type="transmembrane region" description="Helical" evidence="2">
    <location>
        <begin position="73"/>
        <end position="95"/>
    </location>
</feature>
<dbReference type="Proteomes" id="UP001519332">
    <property type="component" value="Unassembled WGS sequence"/>
</dbReference>
<evidence type="ECO:0000256" key="1">
    <source>
        <dbReference type="SAM" id="MobiDB-lite"/>
    </source>
</evidence>
<evidence type="ECO:0000256" key="2">
    <source>
        <dbReference type="SAM" id="Phobius"/>
    </source>
</evidence>
<name>A0ABS4TMH4_9PSEU</name>
<evidence type="ECO:0000313" key="3">
    <source>
        <dbReference type="EMBL" id="MBP2325603.1"/>
    </source>
</evidence>